<name>A0AAV1S6T6_9ROSI</name>
<accession>A0AAV1S6T6</accession>
<protein>
    <submittedName>
        <fullName evidence="1">Uncharacterized protein</fullName>
    </submittedName>
</protein>
<evidence type="ECO:0000313" key="1">
    <source>
        <dbReference type="EMBL" id="CAK7346231.1"/>
    </source>
</evidence>
<comment type="caution">
    <text evidence="1">The sequence shown here is derived from an EMBL/GenBank/DDBJ whole genome shotgun (WGS) entry which is preliminary data.</text>
</comment>
<sequence>MNGPCTFNLYTRSSYFVYVPVGDFVWASLFSWKEGVALMDKSTLPFFSFKSLSLFINAKGEKIGTMRHCD</sequence>
<proteinExistence type="predicted"/>
<keyword evidence="2" id="KW-1185">Reference proteome</keyword>
<dbReference type="EMBL" id="CAWUPB010001173">
    <property type="protein sequence ID" value="CAK7346231.1"/>
    <property type="molecule type" value="Genomic_DNA"/>
</dbReference>
<dbReference type="AlphaFoldDB" id="A0AAV1S6T6"/>
<reference evidence="1 2" key="1">
    <citation type="submission" date="2024-01" db="EMBL/GenBank/DDBJ databases">
        <authorList>
            <person name="Waweru B."/>
        </authorList>
    </citation>
    <scope>NUCLEOTIDE SEQUENCE [LARGE SCALE GENOMIC DNA]</scope>
</reference>
<evidence type="ECO:0000313" key="2">
    <source>
        <dbReference type="Proteomes" id="UP001314170"/>
    </source>
</evidence>
<organism evidence="1 2">
    <name type="scientific">Dovyalis caffra</name>
    <dbReference type="NCBI Taxonomy" id="77055"/>
    <lineage>
        <taxon>Eukaryota</taxon>
        <taxon>Viridiplantae</taxon>
        <taxon>Streptophyta</taxon>
        <taxon>Embryophyta</taxon>
        <taxon>Tracheophyta</taxon>
        <taxon>Spermatophyta</taxon>
        <taxon>Magnoliopsida</taxon>
        <taxon>eudicotyledons</taxon>
        <taxon>Gunneridae</taxon>
        <taxon>Pentapetalae</taxon>
        <taxon>rosids</taxon>
        <taxon>fabids</taxon>
        <taxon>Malpighiales</taxon>
        <taxon>Salicaceae</taxon>
        <taxon>Flacourtieae</taxon>
        <taxon>Dovyalis</taxon>
    </lineage>
</organism>
<dbReference type="Proteomes" id="UP001314170">
    <property type="component" value="Unassembled WGS sequence"/>
</dbReference>
<gene>
    <name evidence="1" type="ORF">DCAF_LOCUS18902</name>
</gene>